<organism evidence="2">
    <name type="scientific">Microvirga ossetica</name>
    <dbReference type="NCBI Taxonomy" id="1882682"/>
    <lineage>
        <taxon>Bacteria</taxon>
        <taxon>Pseudomonadati</taxon>
        <taxon>Pseudomonadota</taxon>
        <taxon>Alphaproteobacteria</taxon>
        <taxon>Hyphomicrobiales</taxon>
        <taxon>Methylobacteriaceae</taxon>
        <taxon>Microvirga</taxon>
    </lineage>
</organism>
<evidence type="ECO:0000256" key="1">
    <source>
        <dbReference type="SAM" id="Phobius"/>
    </source>
</evidence>
<proteinExistence type="predicted"/>
<protein>
    <recommendedName>
        <fullName evidence="3">Capsule biosynthesis protein</fullName>
    </recommendedName>
</protein>
<dbReference type="OrthoDB" id="7652114at2"/>
<keyword evidence="1" id="KW-0812">Transmembrane</keyword>
<evidence type="ECO:0008006" key="3">
    <source>
        <dbReference type="Google" id="ProtNLM"/>
    </source>
</evidence>
<accession>A0A1B2EGL8</accession>
<dbReference type="EMBL" id="CP016616">
    <property type="protein sequence ID" value="ANY79116.1"/>
    <property type="molecule type" value="Genomic_DNA"/>
</dbReference>
<reference evidence="2" key="1">
    <citation type="submission" date="2016-07" db="EMBL/GenBank/DDBJ databases">
        <title>Microvirga ossetica sp. nov. a new species of rhizobia isolated from root nodules of the legume species Vicia alpestris Steven originated from North Ossetia region in the Caucasus.</title>
        <authorList>
            <person name="Safronova V.I."/>
            <person name="Kuznetsova I.G."/>
            <person name="Sazanova A.L."/>
            <person name="Belimov A."/>
            <person name="Andronov E."/>
            <person name="Osledkin Y.S."/>
            <person name="Onishchuk O.P."/>
            <person name="Kurchak O.N."/>
            <person name="Shaposhnikov A.I."/>
            <person name="Willems A."/>
            <person name="Tikhonovich I.A."/>
        </authorList>
    </citation>
    <scope>NUCLEOTIDE SEQUENCE [LARGE SCALE GENOMIC DNA]</scope>
    <source>
        <strain evidence="2">V5/3M</strain>
    </source>
</reference>
<dbReference type="Pfam" id="PF19883">
    <property type="entry name" value="DUF6356"/>
    <property type="match status" value="1"/>
</dbReference>
<dbReference type="AlphaFoldDB" id="A0A1B2EGL8"/>
<sequence length="87" mass="9759">MSLKHLFTDHPESVGESYFEHMNVALSFAGPLLAAGMAALVHAFLPFLFLTTASRTVKQLHARMVNRRPQQVSHDADDRMLAWDPVI</sequence>
<dbReference type="InterPro" id="IPR045936">
    <property type="entry name" value="DUF6356"/>
</dbReference>
<feature type="transmembrane region" description="Helical" evidence="1">
    <location>
        <begin position="28"/>
        <end position="50"/>
    </location>
</feature>
<name>A0A1B2EGL8_9HYPH</name>
<dbReference type="RefSeq" id="WP_099510127.1">
    <property type="nucleotide sequence ID" value="NZ_CP016616.1"/>
</dbReference>
<gene>
    <name evidence="2" type="ORF">BB934_13580</name>
</gene>
<evidence type="ECO:0000313" key="2">
    <source>
        <dbReference type="EMBL" id="ANY79116.1"/>
    </source>
</evidence>
<keyword evidence="1" id="KW-0472">Membrane</keyword>
<keyword evidence="1" id="KW-1133">Transmembrane helix</keyword>
<dbReference type="KEGG" id="moc:BB934_13580"/>